<dbReference type="EMBL" id="KN847495">
    <property type="protein sequence ID" value="KIW16109.1"/>
    <property type="molecule type" value="Genomic_DNA"/>
</dbReference>
<dbReference type="PANTHER" id="PTHR28268:SF1">
    <property type="entry name" value="MICOS SUBUNIT MIC26"/>
    <property type="match status" value="1"/>
</dbReference>
<feature type="signal peptide" evidence="3">
    <location>
        <begin position="1"/>
        <end position="24"/>
    </location>
</feature>
<dbReference type="GO" id="GO:0044284">
    <property type="term" value="C:mitochondrial crista junction"/>
    <property type="evidence" value="ECO:0007669"/>
    <property type="project" value="TreeGrafter"/>
</dbReference>
<evidence type="ECO:0000313" key="5">
    <source>
        <dbReference type="Proteomes" id="UP000053328"/>
    </source>
</evidence>
<reference evidence="4 5" key="1">
    <citation type="submission" date="2015-01" db="EMBL/GenBank/DDBJ databases">
        <title>The Genome Sequence of Exophiala spinifera CBS89968.</title>
        <authorList>
            <consortium name="The Broad Institute Genomics Platform"/>
            <person name="Cuomo C."/>
            <person name="de Hoog S."/>
            <person name="Gorbushina A."/>
            <person name="Stielow B."/>
            <person name="Teixiera M."/>
            <person name="Abouelleil A."/>
            <person name="Chapman S.B."/>
            <person name="Priest M."/>
            <person name="Young S.K."/>
            <person name="Wortman J."/>
            <person name="Nusbaum C."/>
            <person name="Birren B."/>
        </authorList>
    </citation>
    <scope>NUCLEOTIDE SEQUENCE [LARGE SCALE GENOMIC DNA]</scope>
    <source>
        <strain evidence="4 5">CBS 89968</strain>
    </source>
</reference>
<keyword evidence="1" id="KW-0496">Mitochondrion</keyword>
<evidence type="ECO:0000256" key="1">
    <source>
        <dbReference type="RuleBase" id="RU363021"/>
    </source>
</evidence>
<comment type="subunit">
    <text evidence="1">Component of the mitochondrial contact site and cristae organizing system (MICOS) complex.</text>
</comment>
<comment type="subcellular location">
    <subcellularLocation>
        <location evidence="1">Mitochondrion inner membrane</location>
    </subcellularLocation>
</comment>
<dbReference type="AlphaFoldDB" id="A0A0D2BXV4"/>
<dbReference type="VEuPathDB" id="FungiDB:PV08_06160"/>
<sequence>MARLRVLRATTKAALLVAGGAAVAQAPLRFPTAHAEAPLKDEVVLTSSTRARPALTVSKIPDKKPIYSSYEPSPTAPTLPADTPAPKPHPTSPTPTDRLAEQVKTARLFLYRQSLSAENGVNDLLTWAFKKETSIANTIASLAPAPETGEQLLPGAIYVLVSTMAGSIVTRNRGIFLRATFPLAVGITAGWMLIPVTMRNTSDLIWEYEKKVPAISETHLQIKDAVQETWKQARTYAQGATRWADDTAAETRKKVEDLVSKGK</sequence>
<name>A0A0D2BXV4_9EURO</name>
<gene>
    <name evidence="4" type="ORF">PV08_06160</name>
</gene>
<dbReference type="GO" id="GO:0042407">
    <property type="term" value="P:cristae formation"/>
    <property type="evidence" value="ECO:0007669"/>
    <property type="project" value="InterPro"/>
</dbReference>
<dbReference type="GeneID" id="27333243"/>
<dbReference type="Proteomes" id="UP000053328">
    <property type="component" value="Unassembled WGS sequence"/>
</dbReference>
<keyword evidence="1" id="KW-0999">Mitochondrion inner membrane</keyword>
<dbReference type="HOGENOM" id="CLU_072876_0_0_1"/>
<proteinExistence type="predicted"/>
<feature type="chain" id="PRO_5002239373" description="MICOS complex subunit" evidence="3">
    <location>
        <begin position="25"/>
        <end position="263"/>
    </location>
</feature>
<dbReference type="PANTHER" id="PTHR28268">
    <property type="entry name" value="MICOS SUBUNIT MIC26"/>
    <property type="match status" value="1"/>
</dbReference>
<dbReference type="GO" id="GO:0061617">
    <property type="term" value="C:MICOS complex"/>
    <property type="evidence" value="ECO:0007669"/>
    <property type="project" value="UniProtKB-UniRule"/>
</dbReference>
<dbReference type="InterPro" id="IPR019166">
    <property type="entry name" value="MIC26/MIC27"/>
</dbReference>
<keyword evidence="5" id="KW-1185">Reference proteome</keyword>
<dbReference type="InterPro" id="IPR033181">
    <property type="entry name" value="Mic26_fungi"/>
</dbReference>
<evidence type="ECO:0000313" key="4">
    <source>
        <dbReference type="EMBL" id="KIW16109.1"/>
    </source>
</evidence>
<organism evidence="4 5">
    <name type="scientific">Exophiala spinifera</name>
    <dbReference type="NCBI Taxonomy" id="91928"/>
    <lineage>
        <taxon>Eukaryota</taxon>
        <taxon>Fungi</taxon>
        <taxon>Dikarya</taxon>
        <taxon>Ascomycota</taxon>
        <taxon>Pezizomycotina</taxon>
        <taxon>Eurotiomycetes</taxon>
        <taxon>Chaetothyriomycetidae</taxon>
        <taxon>Chaetothyriales</taxon>
        <taxon>Herpotrichiellaceae</taxon>
        <taxon>Exophiala</taxon>
    </lineage>
</organism>
<dbReference type="RefSeq" id="XP_016236325.1">
    <property type="nucleotide sequence ID" value="XM_016380498.1"/>
</dbReference>
<accession>A0A0D2BXV4</accession>
<feature type="compositionally biased region" description="Low complexity" evidence="2">
    <location>
        <begin position="72"/>
        <end position="82"/>
    </location>
</feature>
<evidence type="ECO:0000256" key="2">
    <source>
        <dbReference type="SAM" id="MobiDB-lite"/>
    </source>
</evidence>
<keyword evidence="1" id="KW-0472">Membrane</keyword>
<keyword evidence="3" id="KW-0732">Signal</keyword>
<dbReference type="STRING" id="91928.A0A0D2BXV4"/>
<feature type="region of interest" description="Disordered" evidence="2">
    <location>
        <begin position="66"/>
        <end position="98"/>
    </location>
</feature>
<comment type="function">
    <text evidence="1">Component of the MICOS complex, a large protein complex of the mitochondrial inner membrane that plays crucial roles in the maintenance of crista junctions, inner membrane architecture, and formation of contact sites to the outer membrane.</text>
</comment>
<feature type="compositionally biased region" description="Pro residues" evidence="2">
    <location>
        <begin position="83"/>
        <end position="93"/>
    </location>
</feature>
<protein>
    <recommendedName>
        <fullName evidence="1">MICOS complex subunit</fullName>
    </recommendedName>
</protein>
<dbReference type="OrthoDB" id="2399148at2759"/>
<dbReference type="Pfam" id="PF09769">
    <property type="entry name" value="ApoO"/>
    <property type="match status" value="1"/>
</dbReference>
<evidence type="ECO:0000256" key="3">
    <source>
        <dbReference type="SAM" id="SignalP"/>
    </source>
</evidence>